<dbReference type="InterPro" id="IPR043128">
    <property type="entry name" value="Rev_trsase/Diguanyl_cyclase"/>
</dbReference>
<accession>A0A016VB03</accession>
<dbReference type="GO" id="GO:0006508">
    <property type="term" value="P:proteolysis"/>
    <property type="evidence" value="ECO:0007669"/>
    <property type="project" value="InterPro"/>
</dbReference>
<evidence type="ECO:0000259" key="1">
    <source>
        <dbReference type="PROSITE" id="PS50175"/>
    </source>
</evidence>
<evidence type="ECO:0000313" key="2">
    <source>
        <dbReference type="EMBL" id="EYC24585.1"/>
    </source>
</evidence>
<dbReference type="InterPro" id="IPR001995">
    <property type="entry name" value="Peptidase_A2_cat"/>
</dbReference>
<dbReference type="AlphaFoldDB" id="A0A016VB03"/>
<dbReference type="SUPFAM" id="SSF56672">
    <property type="entry name" value="DNA/RNA polymerases"/>
    <property type="match status" value="1"/>
</dbReference>
<comment type="caution">
    <text evidence="2">The sequence shown here is derived from an EMBL/GenBank/DDBJ whole genome shotgun (WGS) entry which is preliminary data.</text>
</comment>
<dbReference type="EMBL" id="JARK01001349">
    <property type="protein sequence ID" value="EYC24585.1"/>
    <property type="molecule type" value="Genomic_DNA"/>
</dbReference>
<dbReference type="InterPro" id="IPR000477">
    <property type="entry name" value="RT_dom"/>
</dbReference>
<protein>
    <recommendedName>
        <fullName evidence="1">Peptidase A2 domain-containing protein</fullName>
    </recommendedName>
</protein>
<proteinExistence type="predicted"/>
<dbReference type="Pfam" id="PF00078">
    <property type="entry name" value="RVT_1"/>
    <property type="match status" value="1"/>
</dbReference>
<dbReference type="OrthoDB" id="5920525at2759"/>
<sequence>MLKQMSTRNNSEEDWDSRSCLQADVFLLTGKARIKHAKTGKLQEVQVLLDTGADKSFVEKELADELELPILRTVDLVMYTFGAKEPKADKCDITSARIWDDQGEPIDLTLCKTDIISGRGKQVVLSKADVDYLEKCHIDLSDLQESTIRPKILLGCDQMWNLIKFPCEQHVLPSGLRVIPSRLGYLLTGRNALKGEKPSNTSCKLIESDRELSINPREEIEKWDQFWNGDAAGIDEFTGPMVTERAIVAKRVHEFFNETIEKREDGYYVRLPFKDNRDSLPNNYKLAHRRLVTVLQKLSEEPCLLKQYDEIFKDQLQKGMIEESINKERSASVVHYPPHQAVITPQKETTKLRIVFDASSHHKDCPSLNEVLHQGPTLLPDLYGMLLRFRMKQFVAISDVEKAFLQVRLQEADRDATRFLWVRDVTLPPEDDNLIHMRFTRVPFGLNASPFLLGGTIRFHLQNAVGDKNLAQEIQENLYVDNLVLGGDTPQELSHTSAAARGIFCDMEMNLREFLSNTSQLESVVPPNKCAKTKSQKVLGIFPHSEEDSFHIRCKFQQADAVTKRSVTHQIASIYDPLGWLVPLMILPKQFQQNLWRHDYSWDQTLSQPLQQQWEKLLQSFEQKFPRYIPTTANNQIVLFADASEIAMAICAYMVSQDSSHLLMAKSKLSPIKTRTTIPKLEMNALTMSARLTLSVLNA</sequence>
<dbReference type="STRING" id="53326.A0A016VB03"/>
<dbReference type="PANTHER" id="PTHR47331">
    <property type="entry name" value="PHD-TYPE DOMAIN-CONTAINING PROTEIN"/>
    <property type="match status" value="1"/>
</dbReference>
<dbReference type="InterPro" id="IPR008042">
    <property type="entry name" value="Retrotrans_Pao"/>
</dbReference>
<name>A0A016VB03_9BILA</name>
<dbReference type="Gene3D" id="3.30.70.270">
    <property type="match status" value="1"/>
</dbReference>
<evidence type="ECO:0000313" key="3">
    <source>
        <dbReference type="Proteomes" id="UP000024635"/>
    </source>
</evidence>
<dbReference type="InterPro" id="IPR043502">
    <property type="entry name" value="DNA/RNA_pol_sf"/>
</dbReference>
<dbReference type="Gene3D" id="3.10.10.10">
    <property type="entry name" value="HIV Type 1 Reverse Transcriptase, subunit A, domain 1"/>
    <property type="match status" value="1"/>
</dbReference>
<gene>
    <name evidence="2" type="primary">Acey_s0013.g1987</name>
    <name evidence="2" type="ORF">Y032_0013g1987</name>
</gene>
<dbReference type="GO" id="GO:0004190">
    <property type="term" value="F:aspartic-type endopeptidase activity"/>
    <property type="evidence" value="ECO:0007669"/>
    <property type="project" value="InterPro"/>
</dbReference>
<dbReference type="Pfam" id="PF05380">
    <property type="entry name" value="Peptidase_A17"/>
    <property type="match status" value="1"/>
</dbReference>
<feature type="domain" description="Peptidase A2" evidence="1">
    <location>
        <begin position="45"/>
        <end position="60"/>
    </location>
</feature>
<dbReference type="PANTHER" id="PTHR47331:SF1">
    <property type="entry name" value="GAG-LIKE PROTEIN"/>
    <property type="match status" value="1"/>
</dbReference>
<reference evidence="3" key="1">
    <citation type="journal article" date="2015" name="Nat. Genet.">
        <title>The genome and transcriptome of the zoonotic hookworm Ancylostoma ceylanicum identify infection-specific gene families.</title>
        <authorList>
            <person name="Schwarz E.M."/>
            <person name="Hu Y."/>
            <person name="Antoshechkin I."/>
            <person name="Miller M.M."/>
            <person name="Sternberg P.W."/>
            <person name="Aroian R.V."/>
        </authorList>
    </citation>
    <scope>NUCLEOTIDE SEQUENCE</scope>
    <source>
        <strain evidence="3">HY135</strain>
    </source>
</reference>
<dbReference type="PROSITE" id="PS50175">
    <property type="entry name" value="ASP_PROT_RETROV"/>
    <property type="match status" value="1"/>
</dbReference>
<keyword evidence="3" id="KW-1185">Reference proteome</keyword>
<dbReference type="Proteomes" id="UP000024635">
    <property type="component" value="Unassembled WGS sequence"/>
</dbReference>
<organism evidence="2 3">
    <name type="scientific">Ancylostoma ceylanicum</name>
    <dbReference type="NCBI Taxonomy" id="53326"/>
    <lineage>
        <taxon>Eukaryota</taxon>
        <taxon>Metazoa</taxon>
        <taxon>Ecdysozoa</taxon>
        <taxon>Nematoda</taxon>
        <taxon>Chromadorea</taxon>
        <taxon>Rhabditida</taxon>
        <taxon>Rhabditina</taxon>
        <taxon>Rhabditomorpha</taxon>
        <taxon>Strongyloidea</taxon>
        <taxon>Ancylostomatidae</taxon>
        <taxon>Ancylostomatinae</taxon>
        <taxon>Ancylostoma</taxon>
    </lineage>
</organism>